<dbReference type="Gene3D" id="1.10.287.1060">
    <property type="entry name" value="ESAT-6-like"/>
    <property type="match status" value="1"/>
</dbReference>
<reference evidence="2 3" key="1">
    <citation type="submission" date="2017-04" db="EMBL/GenBank/DDBJ databases">
        <authorList>
            <person name="Afonso C.L."/>
            <person name="Miller P.J."/>
            <person name="Scott M.A."/>
            <person name="Spackman E."/>
            <person name="Goraichik I."/>
            <person name="Dimitrov K.M."/>
            <person name="Suarez D.L."/>
            <person name="Swayne D.E."/>
        </authorList>
    </citation>
    <scope>NUCLEOTIDE SEQUENCE [LARGE SCALE GENOMIC DNA]</scope>
    <source>
        <strain evidence="2 3">CGMCC 1.12511</strain>
    </source>
</reference>
<evidence type="ECO:0000256" key="1">
    <source>
        <dbReference type="SAM" id="MobiDB-lite"/>
    </source>
</evidence>
<sequence>MRHISHGADVERLDDIAVALRRQGDKVTDAGDRGANLVERLRALWDGPDFERFAKDWRAAHRQLDDAESAMRTFSRKLVAEAEAQRTKSSIGGSALSGGSAGPAFQRSDRGGSSSHGPAFERSDGGGSSSDGAAFERSDGGGTGQAYRLADSLRDHPLAVCPALPDDAETLELGAFERVETQPAFERVETQPAWDLPDIDSLEPLPAWESPDLGPIEPLPAPWERPEIGPIEILPAPLPFDPIRIGEGELHQDVDGEWLR</sequence>
<evidence type="ECO:0000313" key="3">
    <source>
        <dbReference type="Proteomes" id="UP000192634"/>
    </source>
</evidence>
<proteinExistence type="predicted"/>
<dbReference type="InterPro" id="IPR036689">
    <property type="entry name" value="ESAT-6-like_sf"/>
</dbReference>
<organism evidence="2 3">
    <name type="scientific">Janibacter indicus</name>
    <dbReference type="NCBI Taxonomy" id="857417"/>
    <lineage>
        <taxon>Bacteria</taxon>
        <taxon>Bacillati</taxon>
        <taxon>Actinomycetota</taxon>
        <taxon>Actinomycetes</taxon>
        <taxon>Micrococcales</taxon>
        <taxon>Intrasporangiaceae</taxon>
        <taxon>Janibacter</taxon>
    </lineage>
</organism>
<dbReference type="EMBL" id="FWXN01000004">
    <property type="protein sequence ID" value="SMC48421.1"/>
    <property type="molecule type" value="Genomic_DNA"/>
</dbReference>
<dbReference type="RefSeq" id="WP_084450189.1">
    <property type="nucleotide sequence ID" value="NZ_FWXN01000004.1"/>
</dbReference>
<protein>
    <recommendedName>
        <fullName evidence="4">WXG100 family type VII secretion target</fullName>
    </recommendedName>
</protein>
<dbReference type="SUPFAM" id="SSF140453">
    <property type="entry name" value="EsxAB dimer-like"/>
    <property type="match status" value="1"/>
</dbReference>
<dbReference type="OrthoDB" id="4863826at2"/>
<dbReference type="AlphaFoldDB" id="A0A1W1ZK40"/>
<accession>A0A1W1ZK40</accession>
<evidence type="ECO:0008006" key="4">
    <source>
        <dbReference type="Google" id="ProtNLM"/>
    </source>
</evidence>
<gene>
    <name evidence="2" type="ORF">SAMN06296429_10443</name>
</gene>
<name>A0A1W1ZK40_9MICO</name>
<feature type="region of interest" description="Disordered" evidence="1">
    <location>
        <begin position="85"/>
        <end position="147"/>
    </location>
</feature>
<dbReference type="Proteomes" id="UP000192634">
    <property type="component" value="Unassembled WGS sequence"/>
</dbReference>
<evidence type="ECO:0000313" key="2">
    <source>
        <dbReference type="EMBL" id="SMC48421.1"/>
    </source>
</evidence>